<dbReference type="CDD" id="cd00093">
    <property type="entry name" value="HTH_XRE"/>
    <property type="match status" value="1"/>
</dbReference>
<comment type="caution">
    <text evidence="2">The sequence shown here is derived from an EMBL/GenBank/DDBJ whole genome shotgun (WGS) entry which is preliminary data.</text>
</comment>
<evidence type="ECO:0000313" key="3">
    <source>
        <dbReference type="Proteomes" id="UP000297998"/>
    </source>
</evidence>
<dbReference type="Pfam" id="PF01381">
    <property type="entry name" value="HTH_3"/>
    <property type="match status" value="1"/>
</dbReference>
<keyword evidence="3" id="KW-1185">Reference proteome</keyword>
<evidence type="ECO:0000259" key="1">
    <source>
        <dbReference type="PROSITE" id="PS50943"/>
    </source>
</evidence>
<name>A0A4Z1B5Q1_9FLAO</name>
<dbReference type="EMBL" id="SRPE01000014">
    <property type="protein sequence ID" value="TGN22547.1"/>
    <property type="molecule type" value="Genomic_DNA"/>
</dbReference>
<organism evidence="2 3">
    <name type="scientific">Empedobacter tilapiae</name>
    <dbReference type="NCBI Taxonomy" id="2491114"/>
    <lineage>
        <taxon>Bacteria</taxon>
        <taxon>Pseudomonadati</taxon>
        <taxon>Bacteroidota</taxon>
        <taxon>Flavobacteriia</taxon>
        <taxon>Flavobacteriales</taxon>
        <taxon>Weeksellaceae</taxon>
        <taxon>Empedobacter</taxon>
    </lineage>
</organism>
<dbReference type="Proteomes" id="UP000297998">
    <property type="component" value="Unassembled WGS sequence"/>
</dbReference>
<sequence length="92" mass="10378">MTEKEKLGNYLTSLRKNIKSSDYNDRSISQQELADKTKGLSKNTLLSIENGSANPTLDSLIILANALNQDQLNIFNLSIDVKKYIKENNLDF</sequence>
<dbReference type="SUPFAM" id="SSF47413">
    <property type="entry name" value="lambda repressor-like DNA-binding domains"/>
    <property type="match status" value="1"/>
</dbReference>
<protein>
    <submittedName>
        <fullName evidence="2">XRE family transcriptional regulator</fullName>
    </submittedName>
</protein>
<dbReference type="InterPro" id="IPR010982">
    <property type="entry name" value="Lambda_DNA-bd_dom_sf"/>
</dbReference>
<dbReference type="GO" id="GO:0003677">
    <property type="term" value="F:DNA binding"/>
    <property type="evidence" value="ECO:0007669"/>
    <property type="project" value="InterPro"/>
</dbReference>
<evidence type="ECO:0000313" key="2">
    <source>
        <dbReference type="EMBL" id="TGN22547.1"/>
    </source>
</evidence>
<gene>
    <name evidence="2" type="ORF">E4J94_16005</name>
</gene>
<dbReference type="Gene3D" id="1.10.260.40">
    <property type="entry name" value="lambda repressor-like DNA-binding domains"/>
    <property type="match status" value="1"/>
</dbReference>
<reference evidence="2 3" key="1">
    <citation type="submission" date="2019-03" db="EMBL/GenBank/DDBJ databases">
        <title>Empedobacter tilapiae sp. nov., isolated from an intestine of Nile tilapia Oreochromis niloticus.</title>
        <authorList>
            <person name="Kim Y.-O."/>
            <person name="Yoon J.-H."/>
        </authorList>
    </citation>
    <scope>NUCLEOTIDE SEQUENCE [LARGE SCALE GENOMIC DNA]</scope>
    <source>
        <strain evidence="2 3">MRS2</strain>
    </source>
</reference>
<dbReference type="RefSeq" id="WP_135836793.1">
    <property type="nucleotide sequence ID" value="NZ_SRPE01000014.1"/>
</dbReference>
<dbReference type="PROSITE" id="PS50943">
    <property type="entry name" value="HTH_CROC1"/>
    <property type="match status" value="1"/>
</dbReference>
<dbReference type="SMART" id="SM00530">
    <property type="entry name" value="HTH_XRE"/>
    <property type="match status" value="1"/>
</dbReference>
<dbReference type="InterPro" id="IPR001387">
    <property type="entry name" value="Cro/C1-type_HTH"/>
</dbReference>
<accession>A0A4Z1B5Q1</accession>
<feature type="domain" description="HTH cro/C1-type" evidence="1">
    <location>
        <begin position="24"/>
        <end position="75"/>
    </location>
</feature>
<dbReference type="OrthoDB" id="9781521at2"/>
<proteinExistence type="predicted"/>
<dbReference type="AlphaFoldDB" id="A0A4Z1B5Q1"/>